<feature type="compositionally biased region" description="Low complexity" evidence="13">
    <location>
        <begin position="530"/>
        <end position="543"/>
    </location>
</feature>
<evidence type="ECO:0000256" key="10">
    <source>
        <dbReference type="ARBA" id="ARBA00023235"/>
    </source>
</evidence>
<feature type="binding site" evidence="12">
    <location>
        <position position="658"/>
    </location>
    <ligand>
        <name>Zn(2+)</name>
        <dbReference type="ChEBI" id="CHEBI:29105"/>
        <label>1</label>
    </ligand>
</feature>
<dbReference type="RefSeq" id="WP_179271145.1">
    <property type="nucleotide sequence ID" value="NZ_MQWB01000001.1"/>
</dbReference>
<dbReference type="InterPro" id="IPR014001">
    <property type="entry name" value="Helicase_ATP-bd"/>
</dbReference>
<organism evidence="15 16">
    <name type="scientific">Rubricoccus marinus</name>
    <dbReference type="NCBI Taxonomy" id="716817"/>
    <lineage>
        <taxon>Bacteria</taxon>
        <taxon>Pseudomonadati</taxon>
        <taxon>Rhodothermota</taxon>
        <taxon>Rhodothermia</taxon>
        <taxon>Rhodothermales</taxon>
        <taxon>Rubricoccaceae</taxon>
        <taxon>Rubricoccus</taxon>
    </lineage>
</organism>
<reference evidence="15 16" key="1">
    <citation type="submission" date="2016-11" db="EMBL/GenBank/DDBJ databases">
        <title>Study of marine rhodopsin-containing bacteria.</title>
        <authorList>
            <person name="Yoshizawa S."/>
            <person name="Kumagai Y."/>
            <person name="Kogure K."/>
        </authorList>
    </citation>
    <scope>NUCLEOTIDE SEQUENCE [LARGE SCALE GENOMIC DNA]</scope>
    <source>
        <strain evidence="15 16">SG-29</strain>
    </source>
</reference>
<keyword evidence="16" id="KW-1185">Reference proteome</keyword>
<dbReference type="InterPro" id="IPR041236">
    <property type="entry name" value="PriA_C"/>
</dbReference>
<dbReference type="Pfam" id="PF00270">
    <property type="entry name" value="DEAD"/>
    <property type="match status" value="1"/>
</dbReference>
<evidence type="ECO:0000256" key="8">
    <source>
        <dbReference type="ARBA" id="ARBA00022840"/>
    </source>
</evidence>
<dbReference type="FunCoup" id="A0A259U0Y5">
    <property type="interactions" value="311"/>
</dbReference>
<evidence type="ECO:0000313" key="16">
    <source>
        <dbReference type="Proteomes" id="UP000216446"/>
    </source>
</evidence>
<dbReference type="CDD" id="cd17929">
    <property type="entry name" value="DEXHc_priA"/>
    <property type="match status" value="1"/>
</dbReference>
<keyword evidence="4 12" id="KW-0547">Nucleotide-binding</keyword>
<dbReference type="SMART" id="SM00487">
    <property type="entry name" value="DEXDc"/>
    <property type="match status" value="1"/>
</dbReference>
<dbReference type="Proteomes" id="UP000216446">
    <property type="component" value="Unassembled WGS sequence"/>
</dbReference>
<dbReference type="Pfam" id="PF17764">
    <property type="entry name" value="PriA_3primeBD"/>
    <property type="match status" value="1"/>
</dbReference>
<evidence type="ECO:0000256" key="3">
    <source>
        <dbReference type="ARBA" id="ARBA00022723"/>
    </source>
</evidence>
<keyword evidence="10 12" id="KW-0413">Isomerase</keyword>
<feature type="binding site" evidence="12">
    <location>
        <position position="624"/>
    </location>
    <ligand>
        <name>Zn(2+)</name>
        <dbReference type="ChEBI" id="CHEBI:29105"/>
        <label>2</label>
    </ligand>
</feature>
<dbReference type="GO" id="GO:0016887">
    <property type="term" value="F:ATP hydrolysis activity"/>
    <property type="evidence" value="ECO:0007669"/>
    <property type="project" value="RHEA"/>
</dbReference>
<dbReference type="InParanoid" id="A0A259U0Y5"/>
<sequence>MRLAQVVPLAPVEGPFTYSVPDALDAEAVVGARVLVPFGRRQLTGVVVARGEGESAKAKPLVDVLDARPSLTPELLALTRWVATYYLCTWGEAIKTALPSGTEVETRRIVRALRPPEAEDGDDGRALLAALAQSNGSGLKVPALAEAMGRKTAPQALLRRLEASGAVSVEYELQEARTRARVEKHLTLTGADPSGLTGARQQALVALLADAGEPVRQAEALKASGASSSTVKGLVARGLVETQDLEVERTDDALDAPLAPAADVTLHPMQEAALGEIRTAIGGDAPQTFLLHGVTGSGKTEVYLRALAAALARGESGIVLVPEIALTPQTVRRFRAHFGDRVAVMHSRMSPGERLDAWTRIRDGKYPVVIGPRSAIFAPVENLGLVIVDEEHEASYKQFDPAPRYHARDVAVFRAHQAGAVCVLGSATPSLETAANARSGKYAYLAMPERVPVLVRKESVASGQSPAAEVASGARGVPAESSTASPLSLGEGQGEGRTSPEASGETRSHPGTQPPPPADAGTSPRGGFDAPSDASNPPAAPEASGDDSSATGYSLLAPAPLPPVRVIDLAREKEVRRLKGALSHDLREAMRQRLERGEQTILLQNRRGYAPVINCETCGWTPECRDCSVSLTLHKTNRTLRCHYCGRAERYPPVCPSCGADDLKLLGSGTQRVEEEIAEVFPEARLLRMDMDTTSRKGAHQKILDRFGRGEADILLGTQMVAKGLDFPRVTLVGVVNADTGMLLPDFRASERTFQLLAQVAGRAGRHDLPGEVLLQTRNPEHPAIQHALNHDYSAFAREELVERYHLGYPPYGRLIGIEIKGPYENSTHKLAQAWTDALARRASGIAGTDVLGPVAAFVGKVKGFWRFHTHLKAPRTVPAKILADAVSAATAEIGAPPKGHRINVDVDPVGLY</sequence>
<dbReference type="Pfam" id="PF00271">
    <property type="entry name" value="Helicase_C"/>
    <property type="match status" value="1"/>
</dbReference>
<accession>A0A259U0Y5</accession>
<feature type="binding site" evidence="12">
    <location>
        <position position="645"/>
    </location>
    <ligand>
        <name>Zn(2+)</name>
        <dbReference type="ChEBI" id="CHEBI:29105"/>
        <label>2</label>
    </ligand>
</feature>
<feature type="binding site" evidence="12">
    <location>
        <position position="618"/>
    </location>
    <ligand>
        <name>Zn(2+)</name>
        <dbReference type="ChEBI" id="CHEBI:29105"/>
        <label>1</label>
    </ligand>
</feature>
<evidence type="ECO:0000256" key="12">
    <source>
        <dbReference type="HAMAP-Rule" id="MF_00983"/>
    </source>
</evidence>
<keyword evidence="1 12" id="KW-0639">Primosome</keyword>
<dbReference type="FunFam" id="3.40.50.300:FF:000489">
    <property type="entry name" value="Primosome assembly protein PriA"/>
    <property type="match status" value="1"/>
</dbReference>
<proteinExistence type="inferred from homology"/>
<evidence type="ECO:0000256" key="13">
    <source>
        <dbReference type="SAM" id="MobiDB-lite"/>
    </source>
</evidence>
<dbReference type="InterPro" id="IPR005259">
    <property type="entry name" value="PriA"/>
</dbReference>
<dbReference type="GO" id="GO:0005524">
    <property type="term" value="F:ATP binding"/>
    <property type="evidence" value="ECO:0007669"/>
    <property type="project" value="UniProtKB-UniRule"/>
</dbReference>
<evidence type="ECO:0000313" key="15">
    <source>
        <dbReference type="EMBL" id="OZC03484.1"/>
    </source>
</evidence>
<dbReference type="EMBL" id="MQWB01000001">
    <property type="protein sequence ID" value="OZC03484.1"/>
    <property type="molecule type" value="Genomic_DNA"/>
</dbReference>
<dbReference type="SUPFAM" id="SSF52540">
    <property type="entry name" value="P-loop containing nucleoside triphosphate hydrolases"/>
    <property type="match status" value="2"/>
</dbReference>
<dbReference type="GO" id="GO:1990077">
    <property type="term" value="C:primosome complex"/>
    <property type="evidence" value="ECO:0007669"/>
    <property type="project" value="UniProtKB-UniRule"/>
</dbReference>
<dbReference type="Pfam" id="PF18074">
    <property type="entry name" value="PriA_C"/>
    <property type="match status" value="1"/>
</dbReference>
<feature type="binding site" evidence="12">
    <location>
        <position position="627"/>
    </location>
    <ligand>
        <name>Zn(2+)</name>
        <dbReference type="ChEBI" id="CHEBI:29105"/>
        <label>2</label>
    </ligand>
</feature>
<dbReference type="GO" id="GO:0043138">
    <property type="term" value="F:3'-5' DNA helicase activity"/>
    <property type="evidence" value="ECO:0007669"/>
    <property type="project" value="UniProtKB-EC"/>
</dbReference>
<dbReference type="FunFam" id="3.40.1440.60:FF:000001">
    <property type="entry name" value="Primosomal protein N"/>
    <property type="match status" value="1"/>
</dbReference>
<keyword evidence="7 12" id="KW-0862">Zinc</keyword>
<evidence type="ECO:0000256" key="1">
    <source>
        <dbReference type="ARBA" id="ARBA00022515"/>
    </source>
</evidence>
<evidence type="ECO:0000256" key="5">
    <source>
        <dbReference type="ARBA" id="ARBA00022801"/>
    </source>
</evidence>
<dbReference type="GO" id="GO:0008270">
    <property type="term" value="F:zinc ion binding"/>
    <property type="evidence" value="ECO:0007669"/>
    <property type="project" value="UniProtKB-UniRule"/>
</dbReference>
<evidence type="ECO:0000259" key="14">
    <source>
        <dbReference type="PROSITE" id="PS51192"/>
    </source>
</evidence>
<dbReference type="GO" id="GO:0003677">
    <property type="term" value="F:DNA binding"/>
    <property type="evidence" value="ECO:0007669"/>
    <property type="project" value="UniProtKB-UniRule"/>
</dbReference>
<keyword evidence="8 12" id="KW-0067">ATP-binding</keyword>
<evidence type="ECO:0000256" key="7">
    <source>
        <dbReference type="ARBA" id="ARBA00022833"/>
    </source>
</evidence>
<evidence type="ECO:0000256" key="9">
    <source>
        <dbReference type="ARBA" id="ARBA00023125"/>
    </source>
</evidence>
<dbReference type="InterPro" id="IPR041222">
    <property type="entry name" value="PriA_3primeBD"/>
</dbReference>
<keyword evidence="2 12" id="KW-0235">DNA replication</keyword>
<dbReference type="GO" id="GO:0006269">
    <property type="term" value="P:DNA replication, synthesis of primer"/>
    <property type="evidence" value="ECO:0007669"/>
    <property type="project" value="UniProtKB-KW"/>
</dbReference>
<dbReference type="EC" id="5.6.2.4" evidence="12"/>
<dbReference type="GO" id="GO:0006310">
    <property type="term" value="P:DNA recombination"/>
    <property type="evidence" value="ECO:0007669"/>
    <property type="project" value="InterPro"/>
</dbReference>
<dbReference type="Pfam" id="PF18319">
    <property type="entry name" value="Zn_ribbon_PriA"/>
    <property type="match status" value="1"/>
</dbReference>
<feature type="region of interest" description="Disordered" evidence="13">
    <location>
        <begin position="461"/>
        <end position="557"/>
    </location>
</feature>
<comment type="caution">
    <text evidence="15">The sequence shown here is derived from an EMBL/GenBank/DDBJ whole genome shotgun (WGS) entry which is preliminary data.</text>
</comment>
<keyword evidence="9 12" id="KW-0238">DNA-binding</keyword>
<dbReference type="CDD" id="cd18804">
    <property type="entry name" value="SF2_C_priA"/>
    <property type="match status" value="1"/>
</dbReference>
<name>A0A259U0Y5_9BACT</name>
<evidence type="ECO:0000256" key="2">
    <source>
        <dbReference type="ARBA" id="ARBA00022705"/>
    </source>
</evidence>
<keyword evidence="3 12" id="KW-0479">Metal-binding</keyword>
<comment type="catalytic activity">
    <reaction evidence="12">
        <text>Couples ATP hydrolysis with the unwinding of duplex DNA by translocating in the 3'-5' direction.</text>
        <dbReference type="EC" id="5.6.2.4"/>
    </reaction>
</comment>
<feature type="binding site" evidence="12">
    <location>
        <position position="642"/>
    </location>
    <ligand>
        <name>Zn(2+)</name>
        <dbReference type="ChEBI" id="CHEBI:29105"/>
        <label>2</label>
    </ligand>
</feature>
<dbReference type="PROSITE" id="PS51192">
    <property type="entry name" value="HELICASE_ATP_BIND_1"/>
    <property type="match status" value="1"/>
</dbReference>
<dbReference type="Gene3D" id="3.40.1440.60">
    <property type="entry name" value="PriA, 3(prime) DNA-binding domain"/>
    <property type="match status" value="1"/>
</dbReference>
<dbReference type="NCBIfam" id="TIGR00595">
    <property type="entry name" value="priA"/>
    <property type="match status" value="2"/>
</dbReference>
<comment type="function">
    <text evidence="12">Initiates the restart of stalled replication forks, which reloads the replicative helicase on sites other than the origin of replication. Recognizes and binds to abandoned replication forks and remodels them to uncover a helicase loading site. Promotes assembly of the primosome at these replication forks.</text>
</comment>
<evidence type="ECO:0000256" key="11">
    <source>
        <dbReference type="ARBA" id="ARBA00048988"/>
    </source>
</evidence>
<comment type="catalytic activity">
    <reaction evidence="11 12">
        <text>ATP + H2O = ADP + phosphate + H(+)</text>
        <dbReference type="Rhea" id="RHEA:13065"/>
        <dbReference type="ChEBI" id="CHEBI:15377"/>
        <dbReference type="ChEBI" id="CHEBI:15378"/>
        <dbReference type="ChEBI" id="CHEBI:30616"/>
        <dbReference type="ChEBI" id="CHEBI:43474"/>
        <dbReference type="ChEBI" id="CHEBI:456216"/>
        <dbReference type="EC" id="5.6.2.4"/>
    </reaction>
</comment>
<dbReference type="PANTHER" id="PTHR30580:SF0">
    <property type="entry name" value="PRIMOSOMAL PROTEIN N"/>
    <property type="match status" value="1"/>
</dbReference>
<protein>
    <recommendedName>
        <fullName evidence="12">Replication restart protein PriA</fullName>
    </recommendedName>
    <alternativeName>
        <fullName evidence="12">ATP-dependent DNA helicase PriA</fullName>
        <ecNumber evidence="12">5.6.2.4</ecNumber>
    </alternativeName>
    <alternativeName>
        <fullName evidence="12">DNA 3'-5' helicase PriA</fullName>
    </alternativeName>
</protein>
<comment type="subunit">
    <text evidence="12">Component of the replication restart primosome.</text>
</comment>
<dbReference type="InterPro" id="IPR011545">
    <property type="entry name" value="DEAD/DEAH_box_helicase_dom"/>
</dbReference>
<comment type="similarity">
    <text evidence="12">Belongs to the helicase family. PriA subfamily.</text>
</comment>
<keyword evidence="6 12" id="KW-0347">Helicase</keyword>
<comment type="cofactor">
    <cofactor evidence="12">
        <name>Zn(2+)</name>
        <dbReference type="ChEBI" id="CHEBI:29105"/>
    </cofactor>
    <text evidence="12">Binds 2 zinc ions per subunit.</text>
</comment>
<dbReference type="GO" id="GO:0006270">
    <property type="term" value="P:DNA replication initiation"/>
    <property type="evidence" value="ECO:0007669"/>
    <property type="project" value="TreeGrafter"/>
</dbReference>
<dbReference type="AlphaFoldDB" id="A0A259U0Y5"/>
<dbReference type="InterPro" id="IPR042115">
    <property type="entry name" value="PriA_3primeBD_sf"/>
</dbReference>
<gene>
    <name evidence="12" type="primary">priA</name>
    <name evidence="15" type="ORF">BSZ36_11120</name>
</gene>
<dbReference type="GO" id="GO:0006302">
    <property type="term" value="P:double-strand break repair"/>
    <property type="evidence" value="ECO:0007669"/>
    <property type="project" value="InterPro"/>
</dbReference>
<evidence type="ECO:0000256" key="4">
    <source>
        <dbReference type="ARBA" id="ARBA00022741"/>
    </source>
</evidence>
<dbReference type="InterPro" id="IPR001650">
    <property type="entry name" value="Helicase_C-like"/>
</dbReference>
<feature type="domain" description="Helicase ATP-binding" evidence="14">
    <location>
        <begin position="280"/>
        <end position="447"/>
    </location>
</feature>
<dbReference type="HAMAP" id="MF_00983">
    <property type="entry name" value="PriA"/>
    <property type="match status" value="1"/>
</dbReference>
<evidence type="ECO:0000256" key="6">
    <source>
        <dbReference type="ARBA" id="ARBA00022806"/>
    </source>
</evidence>
<dbReference type="SMART" id="SM00490">
    <property type="entry name" value="HELICc"/>
    <property type="match status" value="1"/>
</dbReference>
<feature type="binding site" evidence="12">
    <location>
        <position position="615"/>
    </location>
    <ligand>
        <name>Zn(2+)</name>
        <dbReference type="ChEBI" id="CHEBI:29105"/>
        <label>1</label>
    </ligand>
</feature>
<keyword evidence="5 12" id="KW-0378">Hydrolase</keyword>
<dbReference type="PANTHER" id="PTHR30580">
    <property type="entry name" value="PRIMOSOMAL PROTEIN N"/>
    <property type="match status" value="1"/>
</dbReference>
<dbReference type="InterPro" id="IPR040498">
    <property type="entry name" value="PriA_CRR"/>
</dbReference>
<feature type="binding site" evidence="12">
    <location>
        <position position="655"/>
    </location>
    <ligand>
        <name>Zn(2+)</name>
        <dbReference type="ChEBI" id="CHEBI:29105"/>
        <label>1</label>
    </ligand>
</feature>
<dbReference type="Gene3D" id="3.40.50.300">
    <property type="entry name" value="P-loop containing nucleotide triphosphate hydrolases"/>
    <property type="match status" value="2"/>
</dbReference>
<dbReference type="InterPro" id="IPR027417">
    <property type="entry name" value="P-loop_NTPase"/>
</dbReference>